<reference evidence="2 3" key="1">
    <citation type="submission" date="2020-07" db="EMBL/GenBank/DDBJ databases">
        <title>Thermogemmata thermophila gen. nov., sp. nov., a novel moderate thermophilic planctomycete from a Kamchatka hot spring.</title>
        <authorList>
            <person name="Elcheninov A.G."/>
            <person name="Podosokorskaya O.A."/>
            <person name="Kovaleva O.L."/>
            <person name="Novikov A."/>
            <person name="Bonch-Osmolovskaya E.A."/>
            <person name="Toshchakov S.V."/>
            <person name="Kublanov I.V."/>
        </authorList>
    </citation>
    <scope>NUCLEOTIDE SEQUENCE [LARGE SCALE GENOMIC DNA]</scope>
    <source>
        <strain evidence="2 3">2918</strain>
    </source>
</reference>
<dbReference type="InterPro" id="IPR002372">
    <property type="entry name" value="PQQ_rpt_dom"/>
</dbReference>
<gene>
    <name evidence="2" type="ORF">H0921_15970</name>
</gene>
<dbReference type="InterPro" id="IPR015943">
    <property type="entry name" value="WD40/YVTN_repeat-like_dom_sf"/>
</dbReference>
<keyword evidence="3" id="KW-1185">Reference proteome</keyword>
<evidence type="ECO:0000259" key="1">
    <source>
        <dbReference type="Pfam" id="PF13360"/>
    </source>
</evidence>
<proteinExistence type="predicted"/>
<evidence type="ECO:0000313" key="2">
    <source>
        <dbReference type="EMBL" id="MBA2227655.1"/>
    </source>
</evidence>
<dbReference type="Pfam" id="PF13360">
    <property type="entry name" value="PQQ_2"/>
    <property type="match status" value="1"/>
</dbReference>
<dbReference type="EMBL" id="JACEFB010000017">
    <property type="protein sequence ID" value="MBA2227655.1"/>
    <property type="molecule type" value="Genomic_DNA"/>
</dbReference>
<dbReference type="Gene3D" id="2.130.10.10">
    <property type="entry name" value="YVTN repeat-like/Quinoprotein amine dehydrogenase"/>
    <property type="match status" value="1"/>
</dbReference>
<protein>
    <submittedName>
        <fullName evidence="2">PQQ-like beta-propeller repeat protein</fullName>
    </submittedName>
</protein>
<dbReference type="Proteomes" id="UP000542342">
    <property type="component" value="Unassembled WGS sequence"/>
</dbReference>
<feature type="domain" description="Pyrrolo-quinoline quinone repeat" evidence="1">
    <location>
        <begin position="88"/>
        <end position="337"/>
    </location>
</feature>
<dbReference type="SUPFAM" id="SSF50998">
    <property type="entry name" value="Quinoprotein alcohol dehydrogenase-like"/>
    <property type="match status" value="1"/>
</dbReference>
<dbReference type="PANTHER" id="PTHR34512:SF30">
    <property type="entry name" value="OUTER MEMBRANE PROTEIN ASSEMBLY FACTOR BAMB"/>
    <property type="match status" value="1"/>
</dbReference>
<dbReference type="InterPro" id="IPR011047">
    <property type="entry name" value="Quinoprotein_ADH-like_sf"/>
</dbReference>
<dbReference type="InterPro" id="IPR018391">
    <property type="entry name" value="PQQ_b-propeller_rpt"/>
</dbReference>
<accession>A0A7V8VGK2</accession>
<sequence>MNRTSWLGSGGVVLLISGLLGAADWPQWRGPERDGVSRETGLLKSWPKGGPPLLWTVKGCGNGFSSVAVSGGVIYGTGMLEGRNHLWARQEKTGELLWSTPYSEQRGEPNSTPVVHQGKVYALTRDGDLACVDARTGRVLWRKNYGKDFGGRMMSGWGYSESPLVDGNKLICTPGSDEAAVVALNKDTGAVIWKCAIPRCGGAGYASPIKVTVDGVSLYVTHLGPSGGVVGVEAQSGKLLWQYKRVSNSTANIPTVVARSPYLFCSTGYDSGAALLRLRVTGPMQVQVEEVKRHSGRELQNHHGGMVLVGDYLYLGHGHNNGLPACVDFRNGEIVWKESRNPAGGGGSAAVIAADGMLYFRYQNGVVALLQATPDGLTLAGAFQETNRSGRECWAHPVIANGRLYLRDQDKLACYDLRARK</sequence>
<organism evidence="2 3">
    <name type="scientific">Thermogemmata fonticola</name>
    <dbReference type="NCBI Taxonomy" id="2755323"/>
    <lineage>
        <taxon>Bacteria</taxon>
        <taxon>Pseudomonadati</taxon>
        <taxon>Planctomycetota</taxon>
        <taxon>Planctomycetia</taxon>
        <taxon>Gemmatales</taxon>
        <taxon>Gemmataceae</taxon>
        <taxon>Thermogemmata</taxon>
    </lineage>
</organism>
<dbReference type="SMART" id="SM00564">
    <property type="entry name" value="PQQ"/>
    <property type="match status" value="4"/>
</dbReference>
<name>A0A7V8VGK2_9BACT</name>
<evidence type="ECO:0000313" key="3">
    <source>
        <dbReference type="Proteomes" id="UP000542342"/>
    </source>
</evidence>
<dbReference type="PANTHER" id="PTHR34512">
    <property type="entry name" value="CELL SURFACE PROTEIN"/>
    <property type="match status" value="1"/>
</dbReference>
<dbReference type="AlphaFoldDB" id="A0A7V8VGK2"/>
<dbReference type="RefSeq" id="WP_194539520.1">
    <property type="nucleotide sequence ID" value="NZ_JACEFB010000017.1"/>
</dbReference>
<comment type="caution">
    <text evidence="2">The sequence shown here is derived from an EMBL/GenBank/DDBJ whole genome shotgun (WGS) entry which is preliminary data.</text>
</comment>